<evidence type="ECO:0000313" key="4">
    <source>
        <dbReference type="EMBL" id="KAH9522291.1"/>
    </source>
</evidence>
<evidence type="ECO:0000256" key="2">
    <source>
        <dbReference type="PROSITE-ProRule" id="PRU00497"/>
    </source>
</evidence>
<dbReference type="InterPro" id="IPR031311">
    <property type="entry name" value="CHIT_BIND_RR_consensus"/>
</dbReference>
<feature type="transmembrane region" description="Helical" evidence="3">
    <location>
        <begin position="18"/>
        <end position="35"/>
    </location>
</feature>
<dbReference type="OrthoDB" id="6511699at2759"/>
<dbReference type="Proteomes" id="UP000790347">
    <property type="component" value="Unassembled WGS sequence"/>
</dbReference>
<reference evidence="4" key="1">
    <citation type="submission" date="2013-05" db="EMBL/GenBank/DDBJ databases">
        <authorList>
            <person name="Yim A.K.Y."/>
            <person name="Chan T.F."/>
            <person name="Ji K.M."/>
            <person name="Liu X.Y."/>
            <person name="Zhou J.W."/>
            <person name="Li R.Q."/>
            <person name="Yang K.Y."/>
            <person name="Li J."/>
            <person name="Li M."/>
            <person name="Law P.T.W."/>
            <person name="Wu Y.L."/>
            <person name="Cai Z.L."/>
            <person name="Qin H."/>
            <person name="Bao Y."/>
            <person name="Leung R.K.K."/>
            <person name="Ng P.K.S."/>
            <person name="Zou J."/>
            <person name="Zhong X.J."/>
            <person name="Ran P.X."/>
            <person name="Zhong N.S."/>
            <person name="Liu Z.G."/>
            <person name="Tsui S.K.W."/>
        </authorList>
    </citation>
    <scope>NUCLEOTIDE SEQUENCE</scope>
    <source>
        <strain evidence="4">Derf</strain>
        <tissue evidence="4">Whole organism</tissue>
    </source>
</reference>
<evidence type="ECO:0000313" key="5">
    <source>
        <dbReference type="Proteomes" id="UP000790347"/>
    </source>
</evidence>
<dbReference type="InterPro" id="IPR000618">
    <property type="entry name" value="Insect_cuticle"/>
</dbReference>
<keyword evidence="1 2" id="KW-0193">Cuticle</keyword>
<dbReference type="Pfam" id="PF00379">
    <property type="entry name" value="Chitin_bind_4"/>
    <property type="match status" value="1"/>
</dbReference>
<proteinExistence type="predicted"/>
<dbReference type="PROSITE" id="PS00233">
    <property type="entry name" value="CHIT_BIND_RR_1"/>
    <property type="match status" value="1"/>
</dbReference>
<organism evidence="4 5">
    <name type="scientific">Dermatophagoides farinae</name>
    <name type="common">American house dust mite</name>
    <dbReference type="NCBI Taxonomy" id="6954"/>
    <lineage>
        <taxon>Eukaryota</taxon>
        <taxon>Metazoa</taxon>
        <taxon>Ecdysozoa</taxon>
        <taxon>Arthropoda</taxon>
        <taxon>Chelicerata</taxon>
        <taxon>Arachnida</taxon>
        <taxon>Acari</taxon>
        <taxon>Acariformes</taxon>
        <taxon>Sarcoptiformes</taxon>
        <taxon>Astigmata</taxon>
        <taxon>Psoroptidia</taxon>
        <taxon>Analgoidea</taxon>
        <taxon>Pyroglyphidae</taxon>
        <taxon>Dermatophagoidinae</taxon>
        <taxon>Dermatophagoides</taxon>
    </lineage>
</organism>
<gene>
    <name evidence="4" type="ORF">DERF_005878</name>
</gene>
<dbReference type="PROSITE" id="PS51155">
    <property type="entry name" value="CHIT_BIND_RR_2"/>
    <property type="match status" value="1"/>
</dbReference>
<dbReference type="PRINTS" id="PR00947">
    <property type="entry name" value="CUTICLE"/>
</dbReference>
<accession>A0A922I7T4</accession>
<comment type="caution">
    <text evidence="4">The sequence shown here is derived from an EMBL/GenBank/DDBJ whole genome shotgun (WGS) entry which is preliminary data.</text>
</comment>
<keyword evidence="5" id="KW-1185">Reference proteome</keyword>
<dbReference type="AlphaFoldDB" id="A0A922I7T4"/>
<sequence>MCFIVIIINNKKTKMKSFVTILFINSFAMIIAFPLEQPIHYLPYAFGYQTADGQTRQEQGSQNGVITGSFSYTDANGDLRQVKYTADEHGYRPEGDIGVDRRTAETAAAMAALAPKGPVSSTSSWAPLSKPSFQAFDKLIASPPPAAAVPAFHAPAPAPASWNHFPAAASTTHFAPPIIGPSGYQVDTPTHKIWVKY</sequence>
<protein>
    <submittedName>
        <fullName evidence="4">Uncharacterized protein</fullName>
    </submittedName>
</protein>
<keyword evidence="3" id="KW-1133">Transmembrane helix</keyword>
<dbReference type="GO" id="GO:0008010">
    <property type="term" value="F:structural constituent of chitin-based larval cuticle"/>
    <property type="evidence" value="ECO:0007669"/>
    <property type="project" value="TreeGrafter"/>
</dbReference>
<dbReference type="InterPro" id="IPR050468">
    <property type="entry name" value="Cuticle_Struct_Prot"/>
</dbReference>
<keyword evidence="3" id="KW-0472">Membrane</keyword>
<reference evidence="4" key="2">
    <citation type="journal article" date="2022" name="Res Sq">
        <title>Comparative Genomics Reveals Insights into the Divergent Evolution of Astigmatic Mites and Household Pest Adaptations.</title>
        <authorList>
            <person name="Xiong Q."/>
            <person name="Wan A.T.-Y."/>
            <person name="Liu X.-Y."/>
            <person name="Fung C.S.-H."/>
            <person name="Xiao X."/>
            <person name="Malainual N."/>
            <person name="Hou J."/>
            <person name="Wang L."/>
            <person name="Wang M."/>
            <person name="Yang K."/>
            <person name="Cui Y."/>
            <person name="Leung E."/>
            <person name="Nong W."/>
            <person name="Shin S.-K."/>
            <person name="Au S."/>
            <person name="Jeong K.Y."/>
            <person name="Chew F.T."/>
            <person name="Hui J."/>
            <person name="Leung T.F."/>
            <person name="Tungtrongchitr A."/>
            <person name="Zhong N."/>
            <person name="Liu Z."/>
            <person name="Tsui S."/>
        </authorList>
    </citation>
    <scope>NUCLEOTIDE SEQUENCE</scope>
    <source>
        <strain evidence="4">Derf</strain>
        <tissue evidence="4">Whole organism</tissue>
    </source>
</reference>
<evidence type="ECO:0000256" key="3">
    <source>
        <dbReference type="SAM" id="Phobius"/>
    </source>
</evidence>
<name>A0A922I7T4_DERFA</name>
<dbReference type="PANTHER" id="PTHR10380">
    <property type="entry name" value="CUTICLE PROTEIN"/>
    <property type="match status" value="1"/>
</dbReference>
<dbReference type="GO" id="GO:0062129">
    <property type="term" value="C:chitin-based extracellular matrix"/>
    <property type="evidence" value="ECO:0007669"/>
    <property type="project" value="TreeGrafter"/>
</dbReference>
<dbReference type="EMBL" id="ASGP02000002">
    <property type="protein sequence ID" value="KAH9522291.1"/>
    <property type="molecule type" value="Genomic_DNA"/>
</dbReference>
<evidence type="ECO:0000256" key="1">
    <source>
        <dbReference type="ARBA" id="ARBA00022460"/>
    </source>
</evidence>
<keyword evidence="3" id="KW-0812">Transmembrane</keyword>